<reference evidence="1 2" key="1">
    <citation type="submission" date="2017-05" db="EMBL/GenBank/DDBJ databases">
        <authorList>
            <person name="Varghese N."/>
            <person name="Submissions S."/>
        </authorList>
    </citation>
    <scope>NUCLEOTIDE SEQUENCE [LARGE SCALE GENOMIC DNA]</scope>
    <source>
        <strain evidence="1 2">DSM 29734</strain>
    </source>
</reference>
<name>A0ABY1NYB0_9RHOB</name>
<comment type="caution">
    <text evidence="1">The sequence shown here is derived from an EMBL/GenBank/DDBJ whole genome shotgun (WGS) entry which is preliminary data.</text>
</comment>
<evidence type="ECO:0000313" key="1">
    <source>
        <dbReference type="EMBL" id="SMP21907.1"/>
    </source>
</evidence>
<sequence>MTQPTRVLIDRLLGGVSLRNVQGVRTAWGDLLGEGTVAVPAVLDRLDSTAWQRKPVGPSSRYLAILLALLHELDEVAFKREIQRLKKEPLHSMHRHTVDVMSKRKGDRVYGTVSEGVPVYIADDVDQSEMVYCYLQRWSCTPDLAISSVTRIDVIALTDEMDYLGLYLLYFDGIVLTWQNGNLSYLRRWWRKFQTELTFYHEVGHHFHQHSVGGQVKEQEKEADDYKRLMYRSAHPVFVPMVRVLFAPVFWGMKIRKRIKREGGATKA</sequence>
<accession>A0ABY1NYB0</accession>
<keyword evidence="2" id="KW-1185">Reference proteome</keyword>
<protein>
    <submittedName>
        <fullName evidence="1">Uncharacterized protein</fullName>
    </submittedName>
</protein>
<dbReference type="Proteomes" id="UP001157961">
    <property type="component" value="Unassembled WGS sequence"/>
</dbReference>
<gene>
    <name evidence="1" type="ORF">SAMN06265373_10459</name>
</gene>
<evidence type="ECO:0000313" key="2">
    <source>
        <dbReference type="Proteomes" id="UP001157961"/>
    </source>
</evidence>
<organism evidence="1 2">
    <name type="scientific">Shimia sagamensis</name>
    <dbReference type="NCBI Taxonomy" id="1566352"/>
    <lineage>
        <taxon>Bacteria</taxon>
        <taxon>Pseudomonadati</taxon>
        <taxon>Pseudomonadota</taxon>
        <taxon>Alphaproteobacteria</taxon>
        <taxon>Rhodobacterales</taxon>
        <taxon>Roseobacteraceae</taxon>
    </lineage>
</organism>
<proteinExistence type="predicted"/>
<dbReference type="EMBL" id="FXTY01000004">
    <property type="protein sequence ID" value="SMP21907.1"/>
    <property type="molecule type" value="Genomic_DNA"/>
</dbReference>